<evidence type="ECO:0000256" key="4">
    <source>
        <dbReference type="SAM" id="Phobius"/>
    </source>
</evidence>
<evidence type="ECO:0000313" key="7">
    <source>
        <dbReference type="Proteomes" id="UP000248395"/>
    </source>
</evidence>
<reference evidence="6 7" key="1">
    <citation type="submission" date="2018-05" db="EMBL/GenBank/DDBJ databases">
        <title>Genomic Encyclopedia of Type Strains, Phase IV (KMG-IV): sequencing the most valuable type-strain genomes for metagenomic binning, comparative biology and taxonomic classification.</title>
        <authorList>
            <person name="Goeker M."/>
        </authorList>
    </citation>
    <scope>NUCLEOTIDE SEQUENCE [LARGE SCALE GENOMIC DNA]</scope>
    <source>
        <strain evidence="6 7">DSM 25134</strain>
    </source>
</reference>
<keyword evidence="4" id="KW-0472">Membrane</keyword>
<evidence type="ECO:0000259" key="5">
    <source>
        <dbReference type="PROSITE" id="PS50885"/>
    </source>
</evidence>
<organism evidence="6 7">
    <name type="scientific">Aquitalea magnusonii</name>
    <dbReference type="NCBI Taxonomy" id="332411"/>
    <lineage>
        <taxon>Bacteria</taxon>
        <taxon>Pseudomonadati</taxon>
        <taxon>Pseudomonadota</taxon>
        <taxon>Betaproteobacteria</taxon>
        <taxon>Neisseriales</taxon>
        <taxon>Chromobacteriaceae</taxon>
        <taxon>Aquitalea</taxon>
    </lineage>
</organism>
<evidence type="ECO:0000256" key="1">
    <source>
        <dbReference type="ARBA" id="ARBA00022500"/>
    </source>
</evidence>
<feature type="compositionally biased region" description="Polar residues" evidence="3">
    <location>
        <begin position="406"/>
        <end position="419"/>
    </location>
</feature>
<evidence type="ECO:0000256" key="3">
    <source>
        <dbReference type="SAM" id="MobiDB-lite"/>
    </source>
</evidence>
<proteinExistence type="inferred from homology"/>
<dbReference type="OrthoDB" id="8594397at2"/>
<keyword evidence="4" id="KW-1133">Transmembrane helix</keyword>
<dbReference type="EMBL" id="QJKC01000004">
    <property type="protein sequence ID" value="PXX49596.1"/>
    <property type="molecule type" value="Genomic_DNA"/>
</dbReference>
<dbReference type="GO" id="GO:0007165">
    <property type="term" value="P:signal transduction"/>
    <property type="evidence" value="ECO:0007669"/>
    <property type="project" value="InterPro"/>
</dbReference>
<dbReference type="SMART" id="SM00304">
    <property type="entry name" value="HAMP"/>
    <property type="match status" value="1"/>
</dbReference>
<dbReference type="InterPro" id="IPR003660">
    <property type="entry name" value="HAMP_dom"/>
</dbReference>
<accession>A0A318K6J8</accession>
<dbReference type="RefSeq" id="WP_059285702.1">
    <property type="nucleotide sequence ID" value="NZ_LNQU01000037.1"/>
</dbReference>
<dbReference type="CDD" id="cd06225">
    <property type="entry name" value="HAMP"/>
    <property type="match status" value="1"/>
</dbReference>
<dbReference type="GO" id="GO:0006935">
    <property type="term" value="P:chemotaxis"/>
    <property type="evidence" value="ECO:0007669"/>
    <property type="project" value="UniProtKB-KW"/>
</dbReference>
<dbReference type="GO" id="GO:0004888">
    <property type="term" value="F:transmembrane signaling receptor activity"/>
    <property type="evidence" value="ECO:0007669"/>
    <property type="project" value="TreeGrafter"/>
</dbReference>
<comment type="similarity">
    <text evidence="2">Belongs to the methyl-accepting chemotaxis (MCP) protein family.</text>
</comment>
<feature type="region of interest" description="Disordered" evidence="3">
    <location>
        <begin position="389"/>
        <end position="427"/>
    </location>
</feature>
<keyword evidence="4" id="KW-0812">Transmembrane</keyword>
<sequence>MSLVKRLWLTIAFTLLSLVLALSLTGVQLYSLTHQFEQYRQRQALSAHLNQLKAAMLSLARADPMLDSTTRQLADTSRQVQQLRGDILPALPAERRDSFDQTLTQRWEAFTRQIASALKIAETSPEDALNIPDAAYKMHMLPLIAAIDQQLQAEHDGLAMVEADMQATVGRLLFAILGPLVLMGIVVVLLQLATARALKNRILMMCQAADKIAAGNTAARLPDTSQDELGQAARHVNLALDKLLEVMQDVHVSAIHSEGQSQQVLELTTRVVEQTRQQIQYGEQSQQVAQLLAGLSADILQQSREAGGLSSARLQAKLESTVAELQKLGRAVEDISQLGLRIRDMAEQSSLLAHEAAVEATKVRRMTDKELIFFRRSDEHYQRLAERHRDKLSQLGSRPEVLGSPQGETTIRASHSGPHTAQAHDAG</sequence>
<dbReference type="Gene3D" id="1.10.287.950">
    <property type="entry name" value="Methyl-accepting chemotaxis protein"/>
    <property type="match status" value="1"/>
</dbReference>
<evidence type="ECO:0000313" key="6">
    <source>
        <dbReference type="EMBL" id="PXX49596.1"/>
    </source>
</evidence>
<keyword evidence="7" id="KW-1185">Reference proteome</keyword>
<evidence type="ECO:0000256" key="2">
    <source>
        <dbReference type="ARBA" id="ARBA00029447"/>
    </source>
</evidence>
<dbReference type="PROSITE" id="PS50885">
    <property type="entry name" value="HAMP"/>
    <property type="match status" value="1"/>
</dbReference>
<feature type="domain" description="HAMP" evidence="5">
    <location>
        <begin position="196"/>
        <end position="248"/>
    </location>
</feature>
<gene>
    <name evidence="6" type="ORF">DFR38_104240</name>
</gene>
<dbReference type="PANTHER" id="PTHR43531">
    <property type="entry name" value="PROTEIN ICFG"/>
    <property type="match status" value="1"/>
</dbReference>
<feature type="transmembrane region" description="Helical" evidence="4">
    <location>
        <begin position="172"/>
        <end position="195"/>
    </location>
</feature>
<dbReference type="Pfam" id="PF00672">
    <property type="entry name" value="HAMP"/>
    <property type="match status" value="1"/>
</dbReference>
<protein>
    <submittedName>
        <fullName evidence="6">Methyl-accepting chemotaxis protein</fullName>
    </submittedName>
</protein>
<dbReference type="InterPro" id="IPR051310">
    <property type="entry name" value="MCP_chemotaxis"/>
</dbReference>
<dbReference type="SUPFAM" id="SSF58104">
    <property type="entry name" value="Methyl-accepting chemotaxis protein (MCP) signaling domain"/>
    <property type="match status" value="1"/>
</dbReference>
<dbReference type="GO" id="GO:0005886">
    <property type="term" value="C:plasma membrane"/>
    <property type="evidence" value="ECO:0007669"/>
    <property type="project" value="TreeGrafter"/>
</dbReference>
<name>A0A318K6J8_9NEIS</name>
<keyword evidence="1" id="KW-0145">Chemotaxis</keyword>
<comment type="caution">
    <text evidence="6">The sequence shown here is derived from an EMBL/GenBank/DDBJ whole genome shotgun (WGS) entry which is preliminary data.</text>
</comment>
<dbReference type="AlphaFoldDB" id="A0A318K6J8"/>
<dbReference type="Proteomes" id="UP000248395">
    <property type="component" value="Unassembled WGS sequence"/>
</dbReference>
<dbReference type="PANTHER" id="PTHR43531:SF11">
    <property type="entry name" value="METHYL-ACCEPTING CHEMOTAXIS PROTEIN 3"/>
    <property type="match status" value="1"/>
</dbReference>